<evidence type="ECO:0000313" key="1">
    <source>
        <dbReference type="EMBL" id="XDK24095.1"/>
    </source>
</evidence>
<dbReference type="Gene3D" id="3.30.460.10">
    <property type="entry name" value="Beta Polymerase, domain 2"/>
    <property type="match status" value="1"/>
</dbReference>
<gene>
    <name evidence="1" type="ORF">AB0763_07615</name>
</gene>
<reference evidence="1" key="1">
    <citation type="submission" date="2024-07" db="EMBL/GenBank/DDBJ databases">
        <title>Genome Analysis of a Potential Novel Vibrio Species Secreting pH- and Thermo-stable Alginate Lyase and its Application in Producing Alginate Oligosaccharides.</title>
        <authorList>
            <person name="Huang H."/>
            <person name="Bao K."/>
        </authorList>
    </citation>
    <scope>NUCLEOTIDE SEQUENCE</scope>
    <source>
        <strain evidence="1">HB236076</strain>
    </source>
</reference>
<dbReference type="SUPFAM" id="SSF81301">
    <property type="entry name" value="Nucleotidyltransferase"/>
    <property type="match status" value="1"/>
</dbReference>
<accession>A0AB39HC00</accession>
<organism evidence="1">
    <name type="scientific">Vibrio sp. HB236076</name>
    <dbReference type="NCBI Taxonomy" id="3232307"/>
    <lineage>
        <taxon>Bacteria</taxon>
        <taxon>Pseudomonadati</taxon>
        <taxon>Pseudomonadota</taxon>
        <taxon>Gammaproteobacteria</taxon>
        <taxon>Vibrionales</taxon>
        <taxon>Vibrionaceae</taxon>
        <taxon>Vibrio</taxon>
    </lineage>
</organism>
<dbReference type="AlphaFoldDB" id="A0AB39HC00"/>
<sequence length="255" mass="29507">MYLSKFSPSSPYQAEFQAAMEMVISFLQSELGEQIHSLYLYGSVARGCAKPGRSNLDMVMVLNRSLGTKQSTLLNTLRWHLQRRHPQVNGLSLKIAQLDQVASLEGVLNWGFLLRHCSTCVYGEDLAECFGDYQPSWEIAKFWNMDLEQWLVHHRRKMAEANDPASLLNTQYQVAKKLLRAAYSLVMHKDQQWFDEPLDCARAFLSYHPEQEVMIKRLILLYLQKPVAKRSSIAIIDQFGQWLGKQYQKTEFRIG</sequence>
<dbReference type="CDD" id="cd05403">
    <property type="entry name" value="NT_KNTase_like"/>
    <property type="match status" value="1"/>
</dbReference>
<name>A0AB39HC00_9VIBR</name>
<dbReference type="KEGG" id="vih:AB0763_07615"/>
<dbReference type="EMBL" id="CP162601">
    <property type="protein sequence ID" value="XDK24095.1"/>
    <property type="molecule type" value="Genomic_DNA"/>
</dbReference>
<proteinExistence type="predicted"/>
<dbReference type="RefSeq" id="WP_306100153.1">
    <property type="nucleotide sequence ID" value="NZ_CP162601.1"/>
</dbReference>
<protein>
    <submittedName>
        <fullName evidence="1">Nucleotidyltransferase domain-containing protein</fullName>
    </submittedName>
</protein>
<dbReference type="InterPro" id="IPR043519">
    <property type="entry name" value="NT_sf"/>
</dbReference>